<evidence type="ECO:0000313" key="1">
    <source>
        <dbReference type="EMBL" id="MBC8755644.1"/>
    </source>
</evidence>
<gene>
    <name evidence="1" type="ORF">H2O64_13280</name>
</gene>
<name>A0ABR7QBE1_9FLAO</name>
<dbReference type="Proteomes" id="UP000619238">
    <property type="component" value="Unassembled WGS sequence"/>
</dbReference>
<keyword evidence="2" id="KW-1185">Reference proteome</keyword>
<dbReference type="EMBL" id="JACGWS010000007">
    <property type="protein sequence ID" value="MBC8755644.1"/>
    <property type="molecule type" value="Genomic_DNA"/>
</dbReference>
<comment type="caution">
    <text evidence="1">The sequence shown here is derived from an EMBL/GenBank/DDBJ whole genome shotgun (WGS) entry which is preliminary data.</text>
</comment>
<proteinExistence type="predicted"/>
<protein>
    <submittedName>
        <fullName evidence="1">Uncharacterized protein</fullName>
    </submittedName>
</protein>
<reference evidence="1 2" key="1">
    <citation type="submission" date="2020-07" db="EMBL/GenBank/DDBJ databases">
        <title>Description of Kordia aestuariivivens sp. nov., isolated from a tidal flat.</title>
        <authorList>
            <person name="Park S."/>
            <person name="Yoon J.-H."/>
        </authorList>
    </citation>
    <scope>NUCLEOTIDE SEQUENCE [LARGE SCALE GENOMIC DNA]</scope>
    <source>
        <strain evidence="1 2">YSTF-M3</strain>
    </source>
</reference>
<sequence length="76" mass="8223">MRENKKVLKFRKFKIANLQVSSIVGGTDSNPCVVTEPLEESIHCTSILTLCTEGQAKTGIEHTCTETQNGLSNVSG</sequence>
<organism evidence="1 2">
    <name type="scientific">Kordia aestuariivivens</name>
    <dbReference type="NCBI Taxonomy" id="2759037"/>
    <lineage>
        <taxon>Bacteria</taxon>
        <taxon>Pseudomonadati</taxon>
        <taxon>Bacteroidota</taxon>
        <taxon>Flavobacteriia</taxon>
        <taxon>Flavobacteriales</taxon>
        <taxon>Flavobacteriaceae</taxon>
        <taxon>Kordia</taxon>
    </lineage>
</organism>
<evidence type="ECO:0000313" key="2">
    <source>
        <dbReference type="Proteomes" id="UP000619238"/>
    </source>
</evidence>
<accession>A0ABR7QBE1</accession>
<dbReference type="RefSeq" id="WP_187562688.1">
    <property type="nucleotide sequence ID" value="NZ_JACGWS010000007.1"/>
</dbReference>